<feature type="domain" description="ABC transmembrane type-1" evidence="9">
    <location>
        <begin position="23"/>
        <end position="211"/>
    </location>
</feature>
<sequence>MIVNYQFQFGVIANYRDELLSGLLLTIQLSVSSIVLGLALGIMLASVRAMYGGLIGRIIKLYVEVVRNTPFLVQLFIIFFGLPVLGVRVDATAAALIGMTINLGAYTTEIIRAGIDAVHRSQVEAGQSLGMTTYQIYRHIIIPPAIAKVYPALCSQFILMTLASSVCSAISAEELSSVTAQIESQSYRSFEVYVIATLIYLALSMVLRGIFALVGWYLFKRRPKLKLAPAVEGA</sequence>
<protein>
    <submittedName>
        <fullName evidence="10">Amino acid ABC transporter permease protein</fullName>
    </submittedName>
</protein>
<dbReference type="InterPro" id="IPR035906">
    <property type="entry name" value="MetI-like_sf"/>
</dbReference>
<dbReference type="GO" id="GO:0022857">
    <property type="term" value="F:transmembrane transporter activity"/>
    <property type="evidence" value="ECO:0007669"/>
    <property type="project" value="InterPro"/>
</dbReference>
<dbReference type="GO" id="GO:0043190">
    <property type="term" value="C:ATP-binding cassette (ABC) transporter complex"/>
    <property type="evidence" value="ECO:0007669"/>
    <property type="project" value="InterPro"/>
</dbReference>
<comment type="similarity">
    <text evidence="2">Belongs to the binding-protein-dependent transport system permease family. HisMQ subfamily.</text>
</comment>
<evidence type="ECO:0000313" key="11">
    <source>
        <dbReference type="Proteomes" id="UP000000270"/>
    </source>
</evidence>
<reference evidence="10 11" key="6">
    <citation type="journal article" date="2011" name="Appl. Environ. Microbiol.">
        <title>Involvement of the azorhizobial chromosome partition gene (parA) in the onset of bacteroid differentiation during Sesbania rostrata stem nodule development.</title>
        <authorList>
            <person name="Liu CT."/>
            <person name="Lee KB."/>
            <person name="Wang YS."/>
            <person name="Peng MH."/>
            <person name="Lee KT."/>
            <person name="Suzuki S."/>
            <person name="Suzuki T."/>
            <person name="Oyaizu H."/>
        </authorList>
    </citation>
    <scope>NUCLEOTIDE SEQUENCE [LARGE SCALE GENOMIC DNA]</scope>
    <source>
        <strain evidence="11">ATCC 43989 / DSM 5975 / JCM 20966 / LMG 6465 / NBRC 14845 / NCIMB 13405 / ORS 571</strain>
    </source>
</reference>
<dbReference type="Pfam" id="PF00528">
    <property type="entry name" value="BPD_transp_1"/>
    <property type="match status" value="1"/>
</dbReference>
<reference evidence="10 11" key="5">
    <citation type="journal article" date="2010" name="Appl. Environ. Microbiol.">
        <title>phrR-like gene praR of Azorhizobium caulinodans ORS571 is essential for symbiosis with Sesbania rostrata and is involved in expression of reb genes.</title>
        <authorList>
            <person name="Akiba N."/>
            <person name="Aono T."/>
            <person name="Toyazaki H."/>
            <person name="Sato S."/>
            <person name="Oyaizu H."/>
        </authorList>
    </citation>
    <scope>NUCLEOTIDE SEQUENCE [LARGE SCALE GENOMIC DNA]</scope>
    <source>
        <strain evidence="11">ATCC 43989 / DSM 5975 / JCM 20966 / LMG 6465 / NBRC 14845 / NCIMB 13405 / ORS 571</strain>
    </source>
</reference>
<proteinExistence type="inferred from homology"/>
<evidence type="ECO:0000256" key="5">
    <source>
        <dbReference type="ARBA" id="ARBA00022692"/>
    </source>
</evidence>
<dbReference type="InterPro" id="IPR043429">
    <property type="entry name" value="ArtM/GltK/GlnP/TcyL/YhdX-like"/>
</dbReference>
<dbReference type="Proteomes" id="UP000000270">
    <property type="component" value="Chromosome"/>
</dbReference>
<evidence type="ECO:0000256" key="3">
    <source>
        <dbReference type="ARBA" id="ARBA00022448"/>
    </source>
</evidence>
<dbReference type="eggNOG" id="COG0765">
    <property type="taxonomic scope" value="Bacteria"/>
</dbReference>
<evidence type="ECO:0000256" key="4">
    <source>
        <dbReference type="ARBA" id="ARBA00022475"/>
    </source>
</evidence>
<keyword evidence="7 8" id="KW-0472">Membrane</keyword>
<dbReference type="EMBL" id="AP009384">
    <property type="protein sequence ID" value="BAF88614.1"/>
    <property type="molecule type" value="Genomic_DNA"/>
</dbReference>
<gene>
    <name evidence="10" type="ordered locus">AZC_2616</name>
</gene>
<reference evidence="10 11" key="4">
    <citation type="journal article" date="2009" name="Appl. Environ. Microbiol.">
        <title>Comparative genome-wide transcriptional profiling of Azorhizobium caulinodans ORS571 grown under free-living and symbiotic conditions.</title>
        <authorList>
            <person name="Tsukada S."/>
            <person name="Aono T."/>
            <person name="Akiba N."/>
            <person name="Lee KB."/>
            <person name="Liu CT."/>
            <person name="Toyazaki H."/>
            <person name="Oyaizu H."/>
        </authorList>
    </citation>
    <scope>NUCLEOTIDE SEQUENCE [LARGE SCALE GENOMIC DNA]</scope>
    <source>
        <strain evidence="11">ATCC 43989 / DSM 5975 / JCM 20966 / LMG 6465 / NBRC 14845 / NCIMB 13405 / ORS 571</strain>
    </source>
</reference>
<dbReference type="Gene3D" id="1.10.3720.10">
    <property type="entry name" value="MetI-like"/>
    <property type="match status" value="1"/>
</dbReference>
<comment type="subcellular location">
    <subcellularLocation>
        <location evidence="1">Cell inner membrane</location>
        <topology evidence="1">Multi-pass membrane protein</topology>
    </subcellularLocation>
    <subcellularLocation>
        <location evidence="8">Cell membrane</location>
        <topology evidence="8">Multi-pass membrane protein</topology>
    </subcellularLocation>
</comment>
<evidence type="ECO:0000256" key="6">
    <source>
        <dbReference type="ARBA" id="ARBA00022989"/>
    </source>
</evidence>
<evidence type="ECO:0000313" key="10">
    <source>
        <dbReference type="EMBL" id="BAF88614.1"/>
    </source>
</evidence>
<keyword evidence="3 8" id="KW-0813">Transport</keyword>
<evidence type="ECO:0000256" key="7">
    <source>
        <dbReference type="ARBA" id="ARBA00023136"/>
    </source>
</evidence>
<name>A8IB65_AZOC5</name>
<dbReference type="InterPro" id="IPR010065">
    <property type="entry name" value="AA_ABC_transptr_permease_3TM"/>
</dbReference>
<dbReference type="GO" id="GO:0006865">
    <property type="term" value="P:amino acid transport"/>
    <property type="evidence" value="ECO:0007669"/>
    <property type="project" value="TreeGrafter"/>
</dbReference>
<organism evidence="10 11">
    <name type="scientific">Azorhizobium caulinodans (strain ATCC 43989 / DSM 5975 / JCM 20966 / LMG 6465 / NBRC 14845 / NCIMB 13405 / ORS 571)</name>
    <dbReference type="NCBI Taxonomy" id="438753"/>
    <lineage>
        <taxon>Bacteria</taxon>
        <taxon>Pseudomonadati</taxon>
        <taxon>Pseudomonadota</taxon>
        <taxon>Alphaproteobacteria</taxon>
        <taxon>Hyphomicrobiales</taxon>
        <taxon>Xanthobacteraceae</taxon>
        <taxon>Azorhizobium</taxon>
    </lineage>
</organism>
<evidence type="ECO:0000256" key="2">
    <source>
        <dbReference type="ARBA" id="ARBA00010072"/>
    </source>
</evidence>
<reference evidence="11" key="2">
    <citation type="submission" date="2007-04" db="EMBL/GenBank/DDBJ databases">
        <title>Complete genome sequence of the nitrogen-fixing bacterium Azorhizobium caulinodans ORS571.</title>
        <authorList>
            <person name="Lee K.B."/>
            <person name="Backer P.D."/>
            <person name="Aono T."/>
            <person name="Liu C.T."/>
            <person name="Suzuki S."/>
            <person name="Suzuki T."/>
            <person name="Kaneko T."/>
            <person name="Yamada M."/>
            <person name="Tabata S."/>
            <person name="Kupfer D.M."/>
            <person name="Najar F.Z."/>
            <person name="Wiley G.B."/>
            <person name="Roe B."/>
            <person name="Binnewies T."/>
            <person name="Ussery D."/>
            <person name="Vereecke D."/>
            <person name="Gevers D."/>
            <person name="Holsters M."/>
            <person name="Oyaizu H."/>
        </authorList>
    </citation>
    <scope>NUCLEOTIDE SEQUENCE [LARGE SCALE GENOMIC DNA]</scope>
    <source>
        <strain evidence="11">ATCC 43989 / DSM 5975 / JCM 20966 / LMG 6465 / NBRC 14845 / NCIMB 13405 / ORS 571</strain>
    </source>
</reference>
<reference evidence="10 11" key="3">
    <citation type="journal article" date="2008" name="BMC Genomics">
        <title>The genome of the versatile nitrogen fixer Azorhizobium caulinodans ORS571.</title>
        <authorList>
            <person name="Lee KB."/>
            <person name="Backer P.D."/>
            <person name="Aono T."/>
            <person name="Liu CT."/>
            <person name="Suzuki S."/>
            <person name="Suzuki T."/>
            <person name="Kaneko T."/>
            <person name="Yamada M."/>
            <person name="Tabata S."/>
            <person name="Kupfer D.M."/>
            <person name="Najar F.Z."/>
            <person name="Wiley G.B."/>
            <person name="Roe B."/>
            <person name="Binnewies T.T."/>
            <person name="Ussery D.W."/>
            <person name="D'Haeze W."/>
            <person name="Herder J.D."/>
            <person name="Gevers D."/>
            <person name="Vereecke D."/>
            <person name="Holsters M."/>
            <person name="Oyaizu H."/>
        </authorList>
    </citation>
    <scope>NUCLEOTIDE SEQUENCE [LARGE SCALE GENOMIC DNA]</scope>
    <source>
        <strain evidence="11">ATCC 43989 / DSM 5975 / JCM 20966 / LMG 6465 / NBRC 14845 / NCIMB 13405 / ORS 571</strain>
    </source>
</reference>
<reference evidence="10 11" key="1">
    <citation type="journal article" date="2007" name="Appl. Environ. Microbiol.">
        <title>Rhizobial factors required for stem nodule maturation and maintenance in Sesbania rostrata-Azorhizobium caulinodans ORS571 symbiosis.</title>
        <authorList>
            <person name="Suzuki S."/>
            <person name="Aono T."/>
            <person name="Lee KB."/>
            <person name="Suzuki T."/>
            <person name="Liu CT."/>
            <person name="Miwa H."/>
            <person name="Wakao S."/>
            <person name="Iki T."/>
            <person name="Oyaizu H."/>
        </authorList>
    </citation>
    <scope>NUCLEOTIDE SEQUENCE [LARGE SCALE GENOMIC DNA]</scope>
    <source>
        <strain evidence="11">ATCC 43989 / DSM 5975 / JCM 20966 / LMG 6465 / NBRC 14845 / NCIMB 13405 / ORS 571</strain>
    </source>
</reference>
<keyword evidence="5 8" id="KW-0812">Transmembrane</keyword>
<evidence type="ECO:0000256" key="1">
    <source>
        <dbReference type="ARBA" id="ARBA00004429"/>
    </source>
</evidence>
<keyword evidence="4" id="KW-1003">Cell membrane</keyword>
<dbReference type="NCBIfam" id="TIGR01726">
    <property type="entry name" value="HEQRo_perm_3TM"/>
    <property type="match status" value="1"/>
</dbReference>
<evidence type="ECO:0000259" key="9">
    <source>
        <dbReference type="PROSITE" id="PS50928"/>
    </source>
</evidence>
<dbReference type="AlphaFoldDB" id="A8IB65"/>
<dbReference type="CDD" id="cd06261">
    <property type="entry name" value="TM_PBP2"/>
    <property type="match status" value="1"/>
</dbReference>
<dbReference type="PROSITE" id="PS50928">
    <property type="entry name" value="ABC_TM1"/>
    <property type="match status" value="1"/>
</dbReference>
<dbReference type="HOGENOM" id="CLU_019602_1_0_5"/>
<feature type="transmembrane region" description="Helical" evidence="8">
    <location>
        <begin position="149"/>
        <end position="172"/>
    </location>
</feature>
<keyword evidence="6 8" id="KW-1133">Transmembrane helix</keyword>
<feature type="transmembrane region" description="Helical" evidence="8">
    <location>
        <begin position="20"/>
        <end position="44"/>
    </location>
</feature>
<accession>A8IB65</accession>
<dbReference type="SUPFAM" id="SSF161098">
    <property type="entry name" value="MetI-like"/>
    <property type="match status" value="1"/>
</dbReference>
<feature type="transmembrane region" description="Helical" evidence="8">
    <location>
        <begin position="192"/>
        <end position="219"/>
    </location>
</feature>
<dbReference type="STRING" id="438753.AZC_2616"/>
<evidence type="ECO:0000256" key="8">
    <source>
        <dbReference type="RuleBase" id="RU363032"/>
    </source>
</evidence>
<dbReference type="InterPro" id="IPR000515">
    <property type="entry name" value="MetI-like"/>
</dbReference>
<feature type="transmembrane region" description="Helical" evidence="8">
    <location>
        <begin position="65"/>
        <end position="85"/>
    </location>
</feature>
<keyword evidence="11" id="KW-1185">Reference proteome</keyword>
<dbReference type="PANTHER" id="PTHR30614:SF35">
    <property type="entry name" value="ABC TRANSPORTER PERMEASE PROTEIN"/>
    <property type="match status" value="1"/>
</dbReference>
<dbReference type="KEGG" id="azc:AZC_2616"/>
<dbReference type="PANTHER" id="PTHR30614">
    <property type="entry name" value="MEMBRANE COMPONENT OF AMINO ACID ABC TRANSPORTER"/>
    <property type="match status" value="1"/>
</dbReference>